<dbReference type="SUPFAM" id="SSF55186">
    <property type="entry name" value="ThrRS/AlaRS common domain"/>
    <property type="match status" value="1"/>
</dbReference>
<keyword evidence="5 13" id="KW-0479">Metal-binding</keyword>
<evidence type="ECO:0000313" key="16">
    <source>
        <dbReference type="EMBL" id="TMM48319.1"/>
    </source>
</evidence>
<evidence type="ECO:0000259" key="15">
    <source>
        <dbReference type="PROSITE" id="PS51880"/>
    </source>
</evidence>
<dbReference type="InterPro" id="IPR004095">
    <property type="entry name" value="TGS"/>
</dbReference>
<evidence type="ECO:0000256" key="1">
    <source>
        <dbReference type="ARBA" id="ARBA00008226"/>
    </source>
</evidence>
<organism evidence="16 17">
    <name type="scientific">Qipengyuania marisflavi</name>
    <dbReference type="NCBI Taxonomy" id="2486356"/>
    <lineage>
        <taxon>Bacteria</taxon>
        <taxon>Pseudomonadati</taxon>
        <taxon>Pseudomonadota</taxon>
        <taxon>Alphaproteobacteria</taxon>
        <taxon>Sphingomonadales</taxon>
        <taxon>Erythrobacteraceae</taxon>
        <taxon>Qipengyuania</taxon>
    </lineage>
</organism>
<keyword evidence="4 13" id="KW-0436">Ligase</keyword>
<proteinExistence type="inferred from homology"/>
<feature type="binding site" evidence="13">
    <location>
        <position position="416"/>
    </location>
    <ligand>
        <name>Zn(2+)</name>
        <dbReference type="ChEBI" id="CHEBI:29105"/>
        <note>catalytic</note>
    </ligand>
</feature>
<keyword evidence="10 13" id="KW-0648">Protein biosynthesis</keyword>
<accession>A0A5S3P5K3</accession>
<evidence type="ECO:0000259" key="14">
    <source>
        <dbReference type="PROSITE" id="PS50862"/>
    </source>
</evidence>
<evidence type="ECO:0000256" key="9">
    <source>
        <dbReference type="ARBA" id="ARBA00022884"/>
    </source>
</evidence>
<dbReference type="InterPro" id="IPR036621">
    <property type="entry name" value="Anticodon-bd_dom_sf"/>
</dbReference>
<evidence type="ECO:0000256" key="12">
    <source>
        <dbReference type="ARBA" id="ARBA00049515"/>
    </source>
</evidence>
<name>A0A5S3P5K3_9SPHN</name>
<dbReference type="Pfam" id="PF03129">
    <property type="entry name" value="HGTP_anticodon"/>
    <property type="match status" value="1"/>
</dbReference>
<dbReference type="GO" id="GO:0004829">
    <property type="term" value="F:threonine-tRNA ligase activity"/>
    <property type="evidence" value="ECO:0007669"/>
    <property type="project" value="UniProtKB-UniRule"/>
</dbReference>
<dbReference type="Gene3D" id="3.40.50.800">
    <property type="entry name" value="Anticodon-binding domain"/>
    <property type="match status" value="1"/>
</dbReference>
<dbReference type="InterPro" id="IPR006195">
    <property type="entry name" value="aa-tRNA-synth_II"/>
</dbReference>
<dbReference type="Gene3D" id="3.10.20.30">
    <property type="match status" value="1"/>
</dbReference>
<feature type="domain" description="Aminoacyl-transfer RNA synthetases class-II family profile" evidence="14">
    <location>
        <begin position="256"/>
        <end position="569"/>
    </location>
</feature>
<dbReference type="CDD" id="cd01667">
    <property type="entry name" value="TGS_ThrRS"/>
    <property type="match status" value="1"/>
</dbReference>
<dbReference type="InterPro" id="IPR004154">
    <property type="entry name" value="Anticodon-bd"/>
</dbReference>
<dbReference type="InterPro" id="IPR012675">
    <property type="entry name" value="Beta-grasp_dom_sf"/>
</dbReference>
<dbReference type="OrthoDB" id="9802304at2"/>
<keyword evidence="2 13" id="KW-0963">Cytoplasm</keyword>
<evidence type="ECO:0000256" key="13">
    <source>
        <dbReference type="HAMAP-Rule" id="MF_00184"/>
    </source>
</evidence>
<dbReference type="GO" id="GO:0005524">
    <property type="term" value="F:ATP binding"/>
    <property type="evidence" value="ECO:0007669"/>
    <property type="project" value="UniProtKB-UniRule"/>
</dbReference>
<dbReference type="Gene3D" id="3.30.930.10">
    <property type="entry name" value="Bira Bifunctional Protein, Domain 2"/>
    <property type="match status" value="1"/>
</dbReference>
<dbReference type="GO" id="GO:0046872">
    <property type="term" value="F:metal ion binding"/>
    <property type="evidence" value="ECO:0007669"/>
    <property type="project" value="UniProtKB-KW"/>
</dbReference>
<reference evidence="16 17" key="1">
    <citation type="submission" date="2019-05" db="EMBL/GenBank/DDBJ databases">
        <title>Erythrobacter marisflavi sp. nov., isolated from isolated from water of an estuary environment.</title>
        <authorList>
            <person name="Yoon J.-H."/>
        </authorList>
    </citation>
    <scope>NUCLEOTIDE SEQUENCE [LARGE SCALE GENOMIC DNA]</scope>
    <source>
        <strain evidence="16 17">KEM-5</strain>
    </source>
</reference>
<evidence type="ECO:0000256" key="4">
    <source>
        <dbReference type="ARBA" id="ARBA00022598"/>
    </source>
</evidence>
<dbReference type="AlphaFoldDB" id="A0A5S3P5K3"/>
<dbReference type="InterPro" id="IPR002320">
    <property type="entry name" value="Thr-tRNA-ligase_IIa"/>
</dbReference>
<evidence type="ECO:0000256" key="2">
    <source>
        <dbReference type="ARBA" id="ARBA00022490"/>
    </source>
</evidence>
<dbReference type="GO" id="GO:0006435">
    <property type="term" value="P:threonyl-tRNA aminoacylation"/>
    <property type="evidence" value="ECO:0007669"/>
    <property type="project" value="UniProtKB-UniRule"/>
</dbReference>
<evidence type="ECO:0000256" key="6">
    <source>
        <dbReference type="ARBA" id="ARBA00022741"/>
    </source>
</evidence>
<comment type="caution">
    <text evidence="16">The sequence shown here is derived from an EMBL/GenBank/DDBJ whole genome shotgun (WGS) entry which is preliminary data.</text>
</comment>
<dbReference type="InterPro" id="IPR012676">
    <property type="entry name" value="TGS-like"/>
</dbReference>
<dbReference type="Pfam" id="PF07973">
    <property type="entry name" value="tRNA_SAD"/>
    <property type="match status" value="1"/>
</dbReference>
<evidence type="ECO:0000256" key="10">
    <source>
        <dbReference type="ARBA" id="ARBA00022917"/>
    </source>
</evidence>
<evidence type="ECO:0000256" key="7">
    <source>
        <dbReference type="ARBA" id="ARBA00022833"/>
    </source>
</evidence>
<dbReference type="EC" id="6.1.1.3" evidence="13"/>
<dbReference type="SUPFAM" id="SSF81271">
    <property type="entry name" value="TGS-like"/>
    <property type="match status" value="1"/>
</dbReference>
<evidence type="ECO:0000256" key="11">
    <source>
        <dbReference type="ARBA" id="ARBA00023146"/>
    </source>
</evidence>
<feature type="binding site" evidence="13">
    <location>
        <position position="365"/>
    </location>
    <ligand>
        <name>Zn(2+)</name>
        <dbReference type="ChEBI" id="CHEBI:29105"/>
        <note>catalytic</note>
    </ligand>
</feature>
<dbReference type="PANTHER" id="PTHR11451:SF44">
    <property type="entry name" value="THREONINE--TRNA LIGASE, CHLOROPLASTIC_MITOCHONDRIAL 2"/>
    <property type="match status" value="1"/>
</dbReference>
<dbReference type="SMART" id="SM00863">
    <property type="entry name" value="tRNA_SAD"/>
    <property type="match status" value="1"/>
</dbReference>
<feature type="binding site" evidence="13">
    <location>
        <position position="546"/>
    </location>
    <ligand>
        <name>Zn(2+)</name>
        <dbReference type="ChEBI" id="CHEBI:29105"/>
        <note>catalytic</note>
    </ligand>
</feature>
<sequence length="673" mass="75899">MTELLKISLPDGSVREVAHGSTPADIAAAIGPGLAKAALAARVDHGSGEELRDLNRPFEGDAQLALVTARDEDDALELARHDFAHVLAEAVQALYPGTQITFGPSTEDGFYYDVKAPDNREPFSMDDLPAIEEQMRAIIKADKPLRREVWSREQLIEKWAAEGESFKAEWARELPEGEELTVYHSGEDWLDMCRGPHLPSTGKLDPAAFKLMRVAGAYWRGDQNNAQLTRIYGTGWLNKKQLNAHLMRLEEAAKRDHRKLGREMDLFHLQEEAHGSVFWHPQGYKIWRELEAYMRRKMDAADYREIKTPQLMDVRQWEQSGHWGKYAENMFAVPDMVPDVNADEGKAAPVVADDADWMAIKPMNCPAHVLVFKQGITSYRDLPIRLGEMGCCHRNEPHGALHGLMRVRQFTQDDAHIFCTEDQVVDEVRKFCALADQVYRDFGFTYHVKLALRPEQRFGSDADWDKAEQELRDAVAEAGMNTEEFGWEELPGEGAFYAPKLEWHLTDAIGRTWQVGTIQGDRVLPERLDANYIGEDGDKHRPVMLHRAIFGSYERFIGILIEHFAGKLPVWLAPTQAVVATIVSDADDYANQVVGQLKAAGIRVASDLRNEKINYKVREHSLAKVPHLLVVGKREAEEGTVAVRTLGEQHQKVMSLDEAITMLRTAATAPDLR</sequence>
<evidence type="ECO:0000256" key="5">
    <source>
        <dbReference type="ARBA" id="ARBA00022723"/>
    </source>
</evidence>
<dbReference type="Gene3D" id="3.30.54.20">
    <property type="match status" value="1"/>
</dbReference>
<keyword evidence="9 13" id="KW-0694">RNA-binding</keyword>
<dbReference type="EMBL" id="VCAO01000003">
    <property type="protein sequence ID" value="TMM48319.1"/>
    <property type="molecule type" value="Genomic_DNA"/>
</dbReference>
<evidence type="ECO:0000313" key="17">
    <source>
        <dbReference type="Proteomes" id="UP000309668"/>
    </source>
</evidence>
<dbReference type="PANTHER" id="PTHR11451">
    <property type="entry name" value="THREONINE-TRNA LIGASE"/>
    <property type="match status" value="1"/>
</dbReference>
<evidence type="ECO:0000256" key="8">
    <source>
        <dbReference type="ARBA" id="ARBA00022840"/>
    </source>
</evidence>
<keyword evidence="7 13" id="KW-0862">Zinc</keyword>
<dbReference type="InterPro" id="IPR012947">
    <property type="entry name" value="tRNA_SAD"/>
</dbReference>
<dbReference type="FunFam" id="3.30.980.10:FF:000005">
    <property type="entry name" value="Threonyl-tRNA synthetase, mitochondrial"/>
    <property type="match status" value="1"/>
</dbReference>
<dbReference type="InterPro" id="IPR018163">
    <property type="entry name" value="Thr/Ala-tRNA-synth_IIc_edit"/>
</dbReference>
<dbReference type="Pfam" id="PF00587">
    <property type="entry name" value="tRNA-synt_2b"/>
    <property type="match status" value="1"/>
</dbReference>
<dbReference type="SUPFAM" id="SSF55681">
    <property type="entry name" value="Class II aaRS and biotin synthetases"/>
    <property type="match status" value="1"/>
</dbReference>
<keyword evidence="3 13" id="KW-0820">tRNA-binding</keyword>
<comment type="subcellular location">
    <subcellularLocation>
        <location evidence="13">Cytoplasm</location>
    </subcellularLocation>
</comment>
<dbReference type="PROSITE" id="PS51880">
    <property type="entry name" value="TGS"/>
    <property type="match status" value="1"/>
</dbReference>
<dbReference type="PROSITE" id="PS50862">
    <property type="entry name" value="AA_TRNA_LIGASE_II"/>
    <property type="match status" value="1"/>
</dbReference>
<dbReference type="InterPro" id="IPR047246">
    <property type="entry name" value="ThrRS_anticodon"/>
</dbReference>
<keyword evidence="17" id="KW-1185">Reference proteome</keyword>
<comment type="similarity">
    <text evidence="1 13">Belongs to the class-II aminoacyl-tRNA synthetase family.</text>
</comment>
<dbReference type="Gene3D" id="3.30.980.10">
    <property type="entry name" value="Threonyl-trna Synthetase, Chain A, domain 2"/>
    <property type="match status" value="1"/>
</dbReference>
<dbReference type="GO" id="GO:0005829">
    <property type="term" value="C:cytosol"/>
    <property type="evidence" value="ECO:0007669"/>
    <property type="project" value="TreeGrafter"/>
</dbReference>
<dbReference type="NCBIfam" id="TIGR00418">
    <property type="entry name" value="thrS"/>
    <property type="match status" value="1"/>
</dbReference>
<dbReference type="CDD" id="cd00771">
    <property type="entry name" value="ThrRS_core"/>
    <property type="match status" value="1"/>
</dbReference>
<protein>
    <recommendedName>
        <fullName evidence="13">Threonine--tRNA ligase</fullName>
        <ecNumber evidence="13">6.1.1.3</ecNumber>
    </recommendedName>
    <alternativeName>
        <fullName evidence="13">Threonyl-tRNA synthetase</fullName>
        <shortName evidence="13">ThrRS</shortName>
    </alternativeName>
</protein>
<dbReference type="InterPro" id="IPR033728">
    <property type="entry name" value="ThrRS_core"/>
</dbReference>
<dbReference type="RefSeq" id="WP_138617884.1">
    <property type="nucleotide sequence ID" value="NZ_VCAO01000003.1"/>
</dbReference>
<dbReference type="FunFam" id="3.30.930.10:FF:000002">
    <property type="entry name" value="Threonine--tRNA ligase"/>
    <property type="match status" value="1"/>
</dbReference>
<comment type="caution">
    <text evidence="13">Lacks conserved residue(s) required for the propagation of feature annotation.</text>
</comment>
<dbReference type="InterPro" id="IPR002314">
    <property type="entry name" value="aa-tRNA-synt_IIb"/>
</dbReference>
<comment type="cofactor">
    <cofactor evidence="13">
        <name>Zn(2+)</name>
        <dbReference type="ChEBI" id="CHEBI:29105"/>
    </cofactor>
    <text evidence="13">Binds 1 zinc ion per subunit.</text>
</comment>
<comment type="catalytic activity">
    <reaction evidence="12 13">
        <text>tRNA(Thr) + L-threonine + ATP = L-threonyl-tRNA(Thr) + AMP + diphosphate + H(+)</text>
        <dbReference type="Rhea" id="RHEA:24624"/>
        <dbReference type="Rhea" id="RHEA-COMP:9670"/>
        <dbReference type="Rhea" id="RHEA-COMP:9704"/>
        <dbReference type="ChEBI" id="CHEBI:15378"/>
        <dbReference type="ChEBI" id="CHEBI:30616"/>
        <dbReference type="ChEBI" id="CHEBI:33019"/>
        <dbReference type="ChEBI" id="CHEBI:57926"/>
        <dbReference type="ChEBI" id="CHEBI:78442"/>
        <dbReference type="ChEBI" id="CHEBI:78534"/>
        <dbReference type="ChEBI" id="CHEBI:456215"/>
        <dbReference type="EC" id="6.1.1.3"/>
    </reaction>
</comment>
<dbReference type="FunFam" id="3.40.50.800:FF:000001">
    <property type="entry name" value="Threonine--tRNA ligase"/>
    <property type="match status" value="1"/>
</dbReference>
<dbReference type="PRINTS" id="PR01047">
    <property type="entry name" value="TRNASYNTHTHR"/>
</dbReference>
<comment type="subunit">
    <text evidence="13">Homodimer.</text>
</comment>
<dbReference type="Pfam" id="PF02824">
    <property type="entry name" value="TGS"/>
    <property type="match status" value="1"/>
</dbReference>
<feature type="domain" description="TGS" evidence="15">
    <location>
        <begin position="1"/>
        <end position="68"/>
    </location>
</feature>
<dbReference type="InterPro" id="IPR045864">
    <property type="entry name" value="aa-tRNA-synth_II/BPL/LPL"/>
</dbReference>
<keyword evidence="8 13" id="KW-0067">ATP-binding</keyword>
<gene>
    <name evidence="13 16" type="primary">thrS</name>
    <name evidence="16" type="ORF">FEV51_08550</name>
</gene>
<dbReference type="SUPFAM" id="SSF52954">
    <property type="entry name" value="Class II aaRS ABD-related"/>
    <property type="match status" value="1"/>
</dbReference>
<dbReference type="HAMAP" id="MF_00184">
    <property type="entry name" value="Thr_tRNA_synth"/>
    <property type="match status" value="1"/>
</dbReference>
<keyword evidence="6 13" id="KW-0547">Nucleotide-binding</keyword>
<dbReference type="Proteomes" id="UP000309668">
    <property type="component" value="Unassembled WGS sequence"/>
</dbReference>
<keyword evidence="11 13" id="KW-0030">Aminoacyl-tRNA synthetase</keyword>
<dbReference type="CDD" id="cd00860">
    <property type="entry name" value="ThrRS_anticodon"/>
    <property type="match status" value="1"/>
</dbReference>
<evidence type="ECO:0000256" key="3">
    <source>
        <dbReference type="ARBA" id="ARBA00022555"/>
    </source>
</evidence>
<dbReference type="GO" id="GO:0000049">
    <property type="term" value="F:tRNA binding"/>
    <property type="evidence" value="ECO:0007669"/>
    <property type="project" value="UniProtKB-KW"/>
</dbReference>